<dbReference type="GeneID" id="35382226"/>
<organism evidence="1">
    <name type="scientific">Orpheovirus IHUMI-LCC2</name>
    <dbReference type="NCBI Taxonomy" id="2023057"/>
    <lineage>
        <taxon>Viruses</taxon>
        <taxon>Varidnaviria</taxon>
        <taxon>Bamfordvirae</taxon>
        <taxon>Nucleocytoviricota</taxon>
        <taxon>Megaviricetes</taxon>
        <taxon>Pimascovirales</taxon>
        <taxon>Ocovirineae</taxon>
        <taxon>Orpheoviridae</taxon>
        <taxon>Alphaorpheovirus</taxon>
        <taxon>Alphaorpheovirus massiliense</taxon>
    </lineage>
</organism>
<evidence type="ECO:0000313" key="1">
    <source>
        <dbReference type="EMBL" id="SNW62342.1"/>
    </source>
</evidence>
<sequence length="83" mass="9264">MSNGYMNPILSIASYYDMFSKDDPWVSVYVGGSGPNNKQLQELSTALKDKDFVLAFENNMLYIAKCSRVIGLTPGVVYSKRTN</sequence>
<keyword evidence="2" id="KW-1185">Reference proteome</keyword>
<dbReference type="KEGG" id="vg:35382226"/>
<dbReference type="Proteomes" id="UP000236316">
    <property type="component" value="Segment"/>
</dbReference>
<reference evidence="1" key="1">
    <citation type="submission" date="2017-08" db="EMBL/GenBank/DDBJ databases">
        <authorList>
            <consortium name="Urmite Genomes"/>
        </authorList>
    </citation>
    <scope>NUCLEOTIDE SEQUENCE [LARGE SCALE GENOMIC DNA]</scope>
    <source>
        <strain evidence="1">IHUMI-LCC2</strain>
    </source>
</reference>
<evidence type="ECO:0000313" key="2">
    <source>
        <dbReference type="Proteomes" id="UP000236316"/>
    </source>
</evidence>
<proteinExistence type="predicted"/>
<accession>A0A2I2L469</accession>
<dbReference type="EMBL" id="LT906555">
    <property type="protein sequence ID" value="SNW62342.1"/>
    <property type="molecule type" value="Genomic_DNA"/>
</dbReference>
<name>A0A2I2L469_9VIRU</name>
<gene>
    <name evidence="1" type="ORF">ORPV_438</name>
</gene>
<protein>
    <submittedName>
        <fullName evidence="1">Uncharacterized protein</fullName>
    </submittedName>
</protein>
<dbReference type="RefSeq" id="YP_009448644.1">
    <property type="nucleotide sequence ID" value="NC_036594.1"/>
</dbReference>